<organism evidence="2 3">
    <name type="scientific">Septoria linicola</name>
    <dbReference type="NCBI Taxonomy" id="215465"/>
    <lineage>
        <taxon>Eukaryota</taxon>
        <taxon>Fungi</taxon>
        <taxon>Dikarya</taxon>
        <taxon>Ascomycota</taxon>
        <taxon>Pezizomycotina</taxon>
        <taxon>Dothideomycetes</taxon>
        <taxon>Dothideomycetidae</taxon>
        <taxon>Mycosphaerellales</taxon>
        <taxon>Mycosphaerellaceae</taxon>
        <taxon>Septoria</taxon>
    </lineage>
</organism>
<feature type="signal peptide" evidence="1">
    <location>
        <begin position="1"/>
        <end position="18"/>
    </location>
</feature>
<name>A0A9Q9AXQ0_9PEZI</name>
<feature type="chain" id="PRO_5040145452" description="Hydrophobin" evidence="1">
    <location>
        <begin position="19"/>
        <end position="86"/>
    </location>
</feature>
<evidence type="ECO:0000313" key="2">
    <source>
        <dbReference type="EMBL" id="USW53998.1"/>
    </source>
</evidence>
<accession>A0A9Q9AXQ0</accession>
<evidence type="ECO:0008006" key="4">
    <source>
        <dbReference type="Google" id="ProtNLM"/>
    </source>
</evidence>
<evidence type="ECO:0000313" key="3">
    <source>
        <dbReference type="Proteomes" id="UP001056384"/>
    </source>
</evidence>
<protein>
    <recommendedName>
        <fullName evidence="4">Hydrophobin</fullName>
    </recommendedName>
</protein>
<keyword evidence="1" id="KW-0732">Signal</keyword>
<evidence type="ECO:0000256" key="1">
    <source>
        <dbReference type="SAM" id="SignalP"/>
    </source>
</evidence>
<reference evidence="2" key="1">
    <citation type="submission" date="2022-06" db="EMBL/GenBank/DDBJ databases">
        <title>Complete genome sequences of two strains of the flax pathogen Septoria linicola.</title>
        <authorList>
            <person name="Lapalu N."/>
            <person name="Simon A."/>
            <person name="Demenou B."/>
            <person name="Paumier D."/>
            <person name="Guillot M.-P."/>
            <person name="Gout L."/>
            <person name="Valade R."/>
        </authorList>
    </citation>
    <scope>NUCLEOTIDE SEQUENCE</scope>
    <source>
        <strain evidence="2">SE15195</strain>
    </source>
</reference>
<proteinExistence type="predicted"/>
<gene>
    <name evidence="2" type="ORF">Slin15195_G073170</name>
</gene>
<dbReference type="Proteomes" id="UP001056384">
    <property type="component" value="Chromosome 5"/>
</dbReference>
<dbReference type="AlphaFoldDB" id="A0A9Q9AXQ0"/>
<keyword evidence="3" id="KW-1185">Reference proteome</keyword>
<sequence length="86" mass="9499">MSKLSLMRFTTLCAVAEAVYWDHGYNGGTITDCPQNAYCCIDSQVGDFQIWRDATLWEGSDRGYLGWGCWANGGGDQDFGYVHCAA</sequence>
<dbReference type="EMBL" id="CP099422">
    <property type="protein sequence ID" value="USW53998.1"/>
    <property type="molecule type" value="Genomic_DNA"/>
</dbReference>